<dbReference type="AlphaFoldDB" id="A0A8H3ENW3"/>
<dbReference type="EMBL" id="CAJPDR010000032">
    <property type="protein sequence ID" value="CAF9909015.1"/>
    <property type="molecule type" value="Genomic_DNA"/>
</dbReference>
<evidence type="ECO:0000313" key="1">
    <source>
        <dbReference type="EMBL" id="CAF9909015.1"/>
    </source>
</evidence>
<sequence>MSQDVKNAMKKSVVLEKKRTRSHKKVDMKMVYDPKDRKVKAWLYPFPDFFNSRPPYGPMQEEVERLDHRLKNHLSNHTDDGLREDMGIILKRGAERWKGFKEWGGKEAFSFGYRSAMLVDIGQHSRNEPDISICDAEDLDLQLREARSVEKAKKRFQSVRSIEMGNSRG</sequence>
<reference evidence="1" key="1">
    <citation type="submission" date="2021-03" db="EMBL/GenBank/DDBJ databases">
        <authorList>
            <person name="Tagirdzhanova G."/>
        </authorList>
    </citation>
    <scope>NUCLEOTIDE SEQUENCE</scope>
</reference>
<organism evidence="1 2">
    <name type="scientific">Alectoria fallacina</name>
    <dbReference type="NCBI Taxonomy" id="1903189"/>
    <lineage>
        <taxon>Eukaryota</taxon>
        <taxon>Fungi</taxon>
        <taxon>Dikarya</taxon>
        <taxon>Ascomycota</taxon>
        <taxon>Pezizomycotina</taxon>
        <taxon>Lecanoromycetes</taxon>
        <taxon>OSLEUM clade</taxon>
        <taxon>Lecanoromycetidae</taxon>
        <taxon>Lecanorales</taxon>
        <taxon>Lecanorineae</taxon>
        <taxon>Parmeliaceae</taxon>
        <taxon>Alectoria</taxon>
    </lineage>
</organism>
<name>A0A8H3ENW3_9LECA</name>
<comment type="caution">
    <text evidence="1">The sequence shown here is derived from an EMBL/GenBank/DDBJ whole genome shotgun (WGS) entry which is preliminary data.</text>
</comment>
<accession>A0A8H3ENW3</accession>
<dbReference type="Proteomes" id="UP000664203">
    <property type="component" value="Unassembled WGS sequence"/>
</dbReference>
<gene>
    <name evidence="1" type="ORF">ALECFALPRED_005196</name>
</gene>
<keyword evidence="2" id="KW-1185">Reference proteome</keyword>
<evidence type="ECO:0000313" key="2">
    <source>
        <dbReference type="Proteomes" id="UP000664203"/>
    </source>
</evidence>
<protein>
    <submittedName>
        <fullName evidence="1">Uncharacterized protein</fullName>
    </submittedName>
</protein>
<proteinExistence type="predicted"/>